<comment type="caution">
    <text evidence="8">The sequence shown here is derived from an EMBL/GenBank/DDBJ whole genome shotgun (WGS) entry which is preliminary data.</text>
</comment>
<evidence type="ECO:0000256" key="5">
    <source>
        <dbReference type="ARBA" id="ARBA00023237"/>
    </source>
</evidence>
<dbReference type="SUPFAM" id="SSF48452">
    <property type="entry name" value="TPR-like"/>
    <property type="match status" value="1"/>
</dbReference>
<dbReference type="Pfam" id="PF07980">
    <property type="entry name" value="SusD_RagB"/>
    <property type="match status" value="1"/>
</dbReference>
<evidence type="ECO:0000256" key="3">
    <source>
        <dbReference type="ARBA" id="ARBA00022729"/>
    </source>
</evidence>
<reference evidence="8 9" key="1">
    <citation type="submission" date="2014-02" db="EMBL/GenBank/DDBJ databases">
        <authorList>
            <person name="Sears C."/>
            <person name="Carroll K."/>
            <person name="Sack B.R."/>
            <person name="Qadri F."/>
            <person name="Myers L.L."/>
            <person name="Chung G.-T."/>
            <person name="Escheverria P."/>
            <person name="Fraser C.M."/>
            <person name="Sadzewicz L."/>
            <person name="Shefchek K.A."/>
            <person name="Tallon L."/>
            <person name="Das S.P."/>
            <person name="Daugherty S."/>
            <person name="Mongodin E.F."/>
        </authorList>
    </citation>
    <scope>NUCLEOTIDE SEQUENCE [LARGE SCALE GENOMIC DNA]</scope>
    <source>
        <strain evidence="8 9">2-F-2 #4</strain>
    </source>
</reference>
<dbReference type="Proteomes" id="UP000022272">
    <property type="component" value="Unassembled WGS sequence"/>
</dbReference>
<keyword evidence="3" id="KW-0732">Signal</keyword>
<organism evidence="8 9">
    <name type="scientific">Bacteroides fragilis str. 2-F-2 #4</name>
    <dbReference type="NCBI Taxonomy" id="1339280"/>
    <lineage>
        <taxon>Bacteria</taxon>
        <taxon>Pseudomonadati</taxon>
        <taxon>Bacteroidota</taxon>
        <taxon>Bacteroidia</taxon>
        <taxon>Bacteroidales</taxon>
        <taxon>Bacteroidaceae</taxon>
        <taxon>Bacteroides</taxon>
    </lineage>
</organism>
<keyword evidence="4" id="KW-0472">Membrane</keyword>
<dbReference type="EMBL" id="JGDM01000007">
    <property type="protein sequence ID" value="EXZ46599.1"/>
    <property type="molecule type" value="Genomic_DNA"/>
</dbReference>
<evidence type="ECO:0000256" key="4">
    <source>
        <dbReference type="ARBA" id="ARBA00023136"/>
    </source>
</evidence>
<accession>A0A016AHZ1</accession>
<dbReference type="AlphaFoldDB" id="A0A016AHZ1"/>
<evidence type="ECO:0000256" key="1">
    <source>
        <dbReference type="ARBA" id="ARBA00004442"/>
    </source>
</evidence>
<dbReference type="InterPro" id="IPR033985">
    <property type="entry name" value="SusD-like_N"/>
</dbReference>
<comment type="similarity">
    <text evidence="2">Belongs to the SusD family.</text>
</comment>
<dbReference type="Pfam" id="PF14322">
    <property type="entry name" value="SusD-like_3"/>
    <property type="match status" value="1"/>
</dbReference>
<comment type="subcellular location">
    <subcellularLocation>
        <location evidence="1">Cell outer membrane</location>
    </subcellularLocation>
</comment>
<sequence length="673" mass="76105">MKTQLIKYFTIVFTAISTISCEDFLDKEPPSYVVPEDYYHTEEQIQAIANDFYGNLPSHGDSSWGYGYFDDDSGTDNQAGNSADGKYAKGQWKVGMGNDNWSWGTIRNVNYSLNTILEHYNQGGISGSDTNIRHYIGELYFFRAYAYFGMLCSWGDLPIVTEAFPDDETILVAANKRMPRNEVARFILSDLDNAIAYMSDIDNRRNRLSPDVAQLIKSRVALFEGSWLHYFKGTAFVPNGKGWPGKSKDYNADYEYPTGSIEKESEYFFQIAAESAQILAEKYKGKLTVNTGKVPQAMADVSNPYMELFASTDPSGFADVLLWREYNYGLGIYHNVEVSVQHANDGVGLTRSMVEAFVMKDGKPIYAPHEGFAYDDTTIENVRTNADPRLHIFLKSPNQKNVFKNMDAQTTHSVPIEPIPAIMATGDRKYTTGYCLRKGGSFDKVQCGNGQGSVAAVSFRATEALLNYIEAQYMLTNDINSGHILEYWKIVRTAAGFTGDAADPRITIAATDMTKEKLDWGAYSGGQLLADATLYNIRRERRCELMGEGSRWRDLIRWRALEQMSKEPYFVEGFHLWNTPMQTWYEAQELIADGSSSATVSNVSLSEYMRPYQRDMTANNLHRNGFTWSMAHYLQPMPLKQFLLTAPDHTTMELSPLYQNPGWPMQPNMPAEY</sequence>
<dbReference type="InterPro" id="IPR012944">
    <property type="entry name" value="SusD_RagB_dom"/>
</dbReference>
<evidence type="ECO:0000313" key="8">
    <source>
        <dbReference type="EMBL" id="EXZ46599.1"/>
    </source>
</evidence>
<gene>
    <name evidence="8" type="ORF">M076_0332</name>
</gene>
<keyword evidence="5" id="KW-0998">Cell outer membrane</keyword>
<dbReference type="Gene3D" id="1.25.40.390">
    <property type="match status" value="1"/>
</dbReference>
<evidence type="ECO:0000256" key="2">
    <source>
        <dbReference type="ARBA" id="ARBA00006275"/>
    </source>
</evidence>
<dbReference type="PROSITE" id="PS51257">
    <property type="entry name" value="PROKAR_LIPOPROTEIN"/>
    <property type="match status" value="1"/>
</dbReference>
<feature type="domain" description="SusD-like N-terminal" evidence="7">
    <location>
        <begin position="23"/>
        <end position="202"/>
    </location>
</feature>
<evidence type="ECO:0000259" key="7">
    <source>
        <dbReference type="Pfam" id="PF14322"/>
    </source>
</evidence>
<proteinExistence type="inferred from homology"/>
<evidence type="ECO:0000313" key="9">
    <source>
        <dbReference type="Proteomes" id="UP000022272"/>
    </source>
</evidence>
<dbReference type="RefSeq" id="WP_032569606.1">
    <property type="nucleotide sequence ID" value="NZ_JGDM01000007.1"/>
</dbReference>
<protein>
    <submittedName>
        <fullName evidence="8">Starch-binding associating with outer membrane family protein</fullName>
    </submittedName>
</protein>
<evidence type="ECO:0000259" key="6">
    <source>
        <dbReference type="Pfam" id="PF07980"/>
    </source>
</evidence>
<dbReference type="InterPro" id="IPR011990">
    <property type="entry name" value="TPR-like_helical_dom_sf"/>
</dbReference>
<feature type="domain" description="RagB/SusD" evidence="6">
    <location>
        <begin position="335"/>
        <end position="663"/>
    </location>
</feature>
<name>A0A016AHZ1_BACFG</name>
<dbReference type="GO" id="GO:0009279">
    <property type="term" value="C:cell outer membrane"/>
    <property type="evidence" value="ECO:0007669"/>
    <property type="project" value="UniProtKB-SubCell"/>
</dbReference>
<dbReference type="PATRIC" id="fig|1339280.3.peg.321"/>